<organism evidence="8">
    <name type="scientific">Ambidensovirus sp</name>
    <dbReference type="NCBI Taxonomy" id="2050976"/>
    <lineage>
        <taxon>Viruses</taxon>
        <taxon>Monodnaviria</taxon>
        <taxon>Shotokuvirae</taxon>
        <taxon>Cossaviricota</taxon>
        <taxon>Quintoviricetes</taxon>
        <taxon>Piccovirales</taxon>
        <taxon>Parvoviridae</taxon>
        <taxon>Densovirinae</taxon>
        <taxon>Protoambidensovirus</taxon>
        <taxon>Protoambidensovirus incertum3</taxon>
    </lineage>
</organism>
<accession>A0A2Z4EVF9</accession>
<feature type="domain" description="SF3 helicase" evidence="7">
    <location>
        <begin position="373"/>
        <end position="541"/>
    </location>
</feature>
<dbReference type="GO" id="GO:0042025">
    <property type="term" value="C:host cell nucleus"/>
    <property type="evidence" value="ECO:0007669"/>
    <property type="project" value="UniProtKB-SubCell"/>
</dbReference>
<protein>
    <submittedName>
        <fullName evidence="8">Non-structural ORFs</fullName>
    </submittedName>
</protein>
<dbReference type="Gene3D" id="3.40.50.300">
    <property type="entry name" value="P-loop containing nucleotide triphosphate hydrolases"/>
    <property type="match status" value="1"/>
</dbReference>
<sequence>MSSSNDGTTPNDHRDWCRSPEGFGRLYGAPSPAAYEDAEVDEASNHGHQTKRRRLDMDTADDWLLANGLRIGSCIRCELERGFDEDVSGFTVCHEVLFPGNPDVYPAGRDRCLEILRSTTWTTGQRKTFAVALHDLEGTHRLDRSHIHVVHRCETYRRRQTCECSGFRSFKPVGFTIKRVYHTATKGRGRAILLYLSQRGRHVEQIGIASYAKDWELHLGNVPEPCECRQDNSLDAESETAYFRGIDRHCSPFRTGEEDRDTPKATRSSGEIHRERGNKLVELGKKASKTILTWFPEDETSLRKMVNFKETFEELYWDANLAHQVLGVAFEDATKEWLNKPLAEMAQIRWDNANQFLHNHHDPYFSPLFSAQIMTRLLLNQFDDNIDNAKEFLTNLVAVIDKTIPKKNTFVIIGAPSAGKTYFMRSLFKLAWKYGLIRNNKKGGDSFTYQDAIGCRIVEWNECLLMGQEEVETAKLVWEGATAAVNVKYKSNQRLLRTPLIVTTNSSPWRLLHHNVDKKAFQDRCFLYHWKAQPWLKDLTMYPCPLSWKILLENMQSNEWYLTCPTEGELLAANTNNTDPNIYFDMWVTKTWETDPSPETNDLYKNCILYNRFN</sequence>
<dbReference type="GO" id="GO:0019079">
    <property type="term" value="P:viral genome replication"/>
    <property type="evidence" value="ECO:0007669"/>
    <property type="project" value="InterPro"/>
</dbReference>
<evidence type="ECO:0000259" key="7">
    <source>
        <dbReference type="PROSITE" id="PS51206"/>
    </source>
</evidence>
<evidence type="ECO:0000256" key="6">
    <source>
        <dbReference type="SAM" id="MobiDB-lite"/>
    </source>
</evidence>
<evidence type="ECO:0000256" key="1">
    <source>
        <dbReference type="ARBA" id="ARBA00004147"/>
    </source>
</evidence>
<dbReference type="Pfam" id="PF01057">
    <property type="entry name" value="Parvo_NS1"/>
    <property type="match status" value="1"/>
</dbReference>
<evidence type="ECO:0000256" key="3">
    <source>
        <dbReference type="ARBA" id="ARBA00022705"/>
    </source>
</evidence>
<keyword evidence="4" id="KW-0547">Nucleotide-binding</keyword>
<evidence type="ECO:0000256" key="2">
    <source>
        <dbReference type="ARBA" id="ARBA00022562"/>
    </source>
</evidence>
<comment type="subcellular location">
    <subcellularLocation>
        <location evidence="1">Host nucleus</location>
    </subcellularLocation>
</comment>
<dbReference type="InterPro" id="IPR027417">
    <property type="entry name" value="P-loop_NTPase"/>
</dbReference>
<keyword evidence="5" id="KW-0067">ATP-binding</keyword>
<evidence type="ECO:0000313" key="8">
    <source>
        <dbReference type="EMBL" id="AWV66973.1"/>
    </source>
</evidence>
<dbReference type="PROSITE" id="PS51206">
    <property type="entry name" value="SF3_HELICASE_1"/>
    <property type="match status" value="1"/>
</dbReference>
<dbReference type="EMBL" id="MG693109">
    <property type="protein sequence ID" value="AWV66973.1"/>
    <property type="molecule type" value="Genomic_DNA"/>
</dbReference>
<keyword evidence="2" id="KW-1048">Host nucleus</keyword>
<dbReference type="GO" id="GO:0006260">
    <property type="term" value="P:DNA replication"/>
    <property type="evidence" value="ECO:0007669"/>
    <property type="project" value="UniProtKB-KW"/>
</dbReference>
<evidence type="ECO:0000256" key="4">
    <source>
        <dbReference type="ARBA" id="ARBA00022741"/>
    </source>
</evidence>
<name>A0A2Z4EVF9_9VIRU</name>
<dbReference type="InterPro" id="IPR001257">
    <property type="entry name" value="Parvovirus_NS1_helicase"/>
</dbReference>
<dbReference type="GO" id="GO:0005524">
    <property type="term" value="F:ATP binding"/>
    <property type="evidence" value="ECO:0007669"/>
    <property type="project" value="UniProtKB-KW"/>
</dbReference>
<feature type="region of interest" description="Disordered" evidence="6">
    <location>
        <begin position="254"/>
        <end position="273"/>
    </location>
</feature>
<dbReference type="InterPro" id="IPR014015">
    <property type="entry name" value="Helicase_SF3_DNA-vir"/>
</dbReference>
<evidence type="ECO:0000256" key="5">
    <source>
        <dbReference type="ARBA" id="ARBA00022840"/>
    </source>
</evidence>
<proteinExistence type="predicted"/>
<reference evidence="8" key="1">
    <citation type="journal article" date="2018" name="Virus Evol.">
        <title>Cameroonian fruit bats harbor divergent viruses, including rotavirus H, bastroviruses, and picobirnaviruses using an alternative genetic code.</title>
        <authorList>
            <person name="Yinda C.K."/>
            <person name="Ghogomu S.M."/>
            <person name="Conceicao-Neto N."/>
            <person name="Beller L."/>
            <person name="Deboutte W."/>
            <person name="Vanhulle E."/>
            <person name="Maes P."/>
            <person name="Van Ranst M."/>
            <person name="Matthijnssens J."/>
        </authorList>
    </citation>
    <scope>NUCLEOTIDE SEQUENCE</scope>
    <source>
        <strain evidence="8">CMRBtDV1</strain>
    </source>
</reference>
<keyword evidence="3" id="KW-0235">DNA replication</keyword>
<dbReference type="SUPFAM" id="SSF52540">
    <property type="entry name" value="P-loop containing nucleoside triphosphate hydrolases"/>
    <property type="match status" value="1"/>
</dbReference>